<reference evidence="2" key="1">
    <citation type="submission" date="2025-08" db="UniProtKB">
        <authorList>
            <consortium name="RefSeq"/>
        </authorList>
    </citation>
    <scope>IDENTIFICATION</scope>
</reference>
<dbReference type="Proteomes" id="UP000694867">
    <property type="component" value="Unplaced"/>
</dbReference>
<keyword evidence="1" id="KW-1185">Reference proteome</keyword>
<name>A0AAJ6QQR4_9ACAR</name>
<protein>
    <submittedName>
        <fullName evidence="2">Uncharacterized protein LOC100897587</fullName>
    </submittedName>
</protein>
<evidence type="ECO:0000313" key="2">
    <source>
        <dbReference type="RefSeq" id="XP_003740733.1"/>
    </source>
</evidence>
<proteinExistence type="predicted"/>
<organism evidence="1 2">
    <name type="scientific">Galendromus occidentalis</name>
    <name type="common">western predatory mite</name>
    <dbReference type="NCBI Taxonomy" id="34638"/>
    <lineage>
        <taxon>Eukaryota</taxon>
        <taxon>Metazoa</taxon>
        <taxon>Ecdysozoa</taxon>
        <taxon>Arthropoda</taxon>
        <taxon>Chelicerata</taxon>
        <taxon>Arachnida</taxon>
        <taxon>Acari</taxon>
        <taxon>Parasitiformes</taxon>
        <taxon>Mesostigmata</taxon>
        <taxon>Gamasina</taxon>
        <taxon>Phytoseioidea</taxon>
        <taxon>Phytoseiidae</taxon>
        <taxon>Typhlodrominae</taxon>
        <taxon>Galendromus</taxon>
    </lineage>
</organism>
<sequence length="168" mass="19152">MIMSVGAFLDEDDPPDLFDLPRFPGPGNDGGYRVQLKCICLSDICYYPSSAGWEDIYATRNQTSRVYEVGCDCELGGICDISYFFIPFDVSQLYHPVMDTESQEEPIDTEGWREELRNISNARSFRVHQELYKPVFSDNEVSPAKVTICVMLRTSENVDEDDPDCTYL</sequence>
<dbReference type="RefSeq" id="XP_003740733.1">
    <property type="nucleotide sequence ID" value="XM_003740685.1"/>
</dbReference>
<dbReference type="KEGG" id="goe:100897587"/>
<evidence type="ECO:0000313" key="1">
    <source>
        <dbReference type="Proteomes" id="UP000694867"/>
    </source>
</evidence>
<accession>A0AAJ6QQR4</accession>
<gene>
    <name evidence="2" type="primary">LOC100897587</name>
</gene>
<dbReference type="AlphaFoldDB" id="A0AAJ6QQR4"/>
<dbReference type="GeneID" id="100897587"/>